<dbReference type="RefSeq" id="WP_121956174.1">
    <property type="nucleotide sequence ID" value="NZ_CP072231.1"/>
</dbReference>
<gene>
    <name evidence="2" type="ORF">GKD68_20765</name>
</gene>
<feature type="domain" description="PKD-like" evidence="1">
    <location>
        <begin position="229"/>
        <end position="262"/>
    </location>
</feature>
<evidence type="ECO:0000259" key="1">
    <source>
        <dbReference type="Pfam" id="PF19408"/>
    </source>
</evidence>
<evidence type="ECO:0000313" key="3">
    <source>
        <dbReference type="Proteomes" id="UP000432516"/>
    </source>
</evidence>
<comment type="caution">
    <text evidence="2">The sequence shown here is derived from an EMBL/GenBank/DDBJ whole genome shotgun (WGS) entry which is preliminary data.</text>
</comment>
<accession>A0A6I2NTG2</accession>
<proteinExistence type="predicted"/>
<sequence length="650" mass="69438">MAQHPVLKPDKDVPEFVTPKMGYYYVLDAGSNIARVNWTVSGGSFSLGSSQTSIPGGNFYGITVYWDNVKSTNGSTPQGKLTAEVYYSSGVSGVQSAPCTQKIKSLNGVTPPPLVSTAFSNLDYGIQNMTVKLDREFNYPGKNSDGKVNPVLLYEWTLPEGWKSGTQTGVFTTSSESINITTNNVGTGTVKVRGVNQGAEFDKSGYSSISFTRKFGFTAYPTSVPFGKTQTNTFTTQLVKGMTYEWSTPSGWKINNGGNTKEGLELNSVSITSSVCPTDGIVKVRLKKNGEVSQWYNCPYKGISDPAITSTAAYQFEYSTLALDVASSSLSKATWSGTGIYVASGQGTAAPKVIFTKSGSVTVQAVVSLSGCSGVRTISKTFTVSPFRYLISGESVICYNGNYTISNVTVPSEVQLTWSYTNGKLEIQGGQSTKTVSVGIAPGKFGDEWIRLTASLGGQSAAVSKAIYAGYPTVTKVTGPSSVRLNQGGSFIANPLYDNSVCEYKWTVSPSQGASQSPSRNTNYITFSIPGSYYIACRAYTTQCGAAGSAASTTVSVQSSYMVYSDGSSKIVDVIENQLENDESSILSDVVVSNQVSYQLYNQATGLLVAEGKMERSGGTLDFNQVNSGIYILRIQVSDAIFEVHRVAFK</sequence>
<dbReference type="Proteomes" id="UP000432516">
    <property type="component" value="Unassembled WGS sequence"/>
</dbReference>
<dbReference type="InterPro" id="IPR045829">
    <property type="entry name" value="PKD_6"/>
</dbReference>
<dbReference type="AlphaFoldDB" id="A0A6I2NTG2"/>
<dbReference type="EMBL" id="WKNE01000029">
    <property type="protein sequence ID" value="MRZ57124.1"/>
    <property type="molecule type" value="Genomic_DNA"/>
</dbReference>
<name>A0A6I2NTG2_PARDI</name>
<protein>
    <recommendedName>
        <fullName evidence="1">PKD-like domain-containing protein</fullName>
    </recommendedName>
</protein>
<evidence type="ECO:0000313" key="2">
    <source>
        <dbReference type="EMBL" id="MRZ57124.1"/>
    </source>
</evidence>
<organism evidence="2 3">
    <name type="scientific">Parabacteroides distasonis</name>
    <dbReference type="NCBI Taxonomy" id="823"/>
    <lineage>
        <taxon>Bacteria</taxon>
        <taxon>Pseudomonadati</taxon>
        <taxon>Bacteroidota</taxon>
        <taxon>Bacteroidia</taxon>
        <taxon>Bacteroidales</taxon>
        <taxon>Tannerellaceae</taxon>
        <taxon>Parabacteroides</taxon>
    </lineage>
</organism>
<reference evidence="2 3" key="1">
    <citation type="journal article" date="2019" name="Nat. Med.">
        <title>A library of human gut bacterial isolates paired with longitudinal multiomics data enables mechanistic microbiome research.</title>
        <authorList>
            <person name="Poyet M."/>
            <person name="Groussin M."/>
            <person name="Gibbons S.M."/>
            <person name="Avila-Pacheco J."/>
            <person name="Jiang X."/>
            <person name="Kearney S.M."/>
            <person name="Perrotta A.R."/>
            <person name="Berdy B."/>
            <person name="Zhao S."/>
            <person name="Lieberman T.D."/>
            <person name="Swanson P.K."/>
            <person name="Smith M."/>
            <person name="Roesemann S."/>
            <person name="Alexander J.E."/>
            <person name="Rich S.A."/>
            <person name="Livny J."/>
            <person name="Vlamakis H."/>
            <person name="Clish C."/>
            <person name="Bullock K."/>
            <person name="Deik A."/>
            <person name="Scott J."/>
            <person name="Pierce K.A."/>
            <person name="Xavier R.J."/>
            <person name="Alm E.J."/>
        </authorList>
    </citation>
    <scope>NUCLEOTIDE SEQUENCE [LARGE SCALE GENOMIC DNA]</scope>
    <source>
        <strain evidence="2 3">BIOML-A2</strain>
    </source>
</reference>
<dbReference type="Pfam" id="PF19408">
    <property type="entry name" value="PKD_6"/>
    <property type="match status" value="1"/>
</dbReference>